<evidence type="ECO:0000313" key="1">
    <source>
        <dbReference type="EMBL" id="MFD1052187.1"/>
    </source>
</evidence>
<gene>
    <name evidence="1" type="ORF">ACFQ1S_44740</name>
</gene>
<dbReference type="EMBL" id="JBHTIS010004204">
    <property type="protein sequence ID" value="MFD1052187.1"/>
    <property type="molecule type" value="Genomic_DNA"/>
</dbReference>
<keyword evidence="2" id="KW-1185">Reference proteome</keyword>
<reference evidence="2" key="1">
    <citation type="journal article" date="2019" name="Int. J. Syst. Evol. Microbiol.">
        <title>The Global Catalogue of Microorganisms (GCM) 10K type strain sequencing project: providing services to taxonomists for standard genome sequencing and annotation.</title>
        <authorList>
            <consortium name="The Broad Institute Genomics Platform"/>
            <consortium name="The Broad Institute Genome Sequencing Center for Infectious Disease"/>
            <person name="Wu L."/>
            <person name="Ma J."/>
        </authorList>
    </citation>
    <scope>NUCLEOTIDE SEQUENCE [LARGE SCALE GENOMIC DNA]</scope>
    <source>
        <strain evidence="2">JCM 31486</strain>
    </source>
</reference>
<organism evidence="1 2">
    <name type="scientific">Kibdelosporangium lantanae</name>
    <dbReference type="NCBI Taxonomy" id="1497396"/>
    <lineage>
        <taxon>Bacteria</taxon>
        <taxon>Bacillati</taxon>
        <taxon>Actinomycetota</taxon>
        <taxon>Actinomycetes</taxon>
        <taxon>Pseudonocardiales</taxon>
        <taxon>Pseudonocardiaceae</taxon>
        <taxon>Kibdelosporangium</taxon>
    </lineage>
</organism>
<accession>A0ABW3MNE3</accession>
<feature type="non-terminal residue" evidence="1">
    <location>
        <position position="103"/>
    </location>
</feature>
<comment type="caution">
    <text evidence="1">The sequence shown here is derived from an EMBL/GenBank/DDBJ whole genome shotgun (WGS) entry which is preliminary data.</text>
</comment>
<dbReference type="Proteomes" id="UP001597045">
    <property type="component" value="Unassembled WGS sequence"/>
</dbReference>
<name>A0ABW3MNE3_9PSEU</name>
<evidence type="ECO:0000313" key="2">
    <source>
        <dbReference type="Proteomes" id="UP001597045"/>
    </source>
</evidence>
<sequence length="103" mass="10990">MTTRTSGDWLVAGGFVHIDDSLADHAEDVLNSLLLAQLVADRKASRFTAPASWVQEFESVLATIGWVIDHRDTGSSSAGGQDVVPLDMIAEDLLTSPDLAPNL</sequence>
<proteinExistence type="predicted"/>
<protein>
    <submittedName>
        <fullName evidence="1">Uncharacterized protein</fullName>
    </submittedName>
</protein>